<accession>A0A1V9YTG8</accession>
<dbReference type="OrthoDB" id="58259at2759"/>
<dbReference type="Pfam" id="PF10256">
    <property type="entry name" value="Erf4"/>
    <property type="match status" value="1"/>
</dbReference>
<dbReference type="InterPro" id="IPR008962">
    <property type="entry name" value="PapD-like_sf"/>
</dbReference>
<dbReference type="InterPro" id="IPR013783">
    <property type="entry name" value="Ig-like_fold"/>
</dbReference>
<dbReference type="GO" id="GO:0016020">
    <property type="term" value="C:membrane"/>
    <property type="evidence" value="ECO:0007669"/>
    <property type="project" value="UniProtKB-SubCell"/>
</dbReference>
<protein>
    <recommendedName>
        <fullName evidence="3">MSP domain-containing protein</fullName>
    </recommendedName>
</protein>
<evidence type="ECO:0000256" key="2">
    <source>
        <dbReference type="ARBA" id="ARBA00023136"/>
    </source>
</evidence>
<evidence type="ECO:0000313" key="5">
    <source>
        <dbReference type="Proteomes" id="UP000243217"/>
    </source>
</evidence>
<dbReference type="InterPro" id="IPR000535">
    <property type="entry name" value="MSP_dom"/>
</dbReference>
<dbReference type="Gene3D" id="2.60.40.10">
    <property type="entry name" value="Immunoglobulins"/>
    <property type="match status" value="1"/>
</dbReference>
<dbReference type="EMBL" id="JNBS01002884">
    <property type="protein sequence ID" value="OQR89055.1"/>
    <property type="molecule type" value="Genomic_DNA"/>
</dbReference>
<dbReference type="Proteomes" id="UP000243217">
    <property type="component" value="Unassembled WGS sequence"/>
</dbReference>
<comment type="caution">
    <text evidence="4">The sequence shown here is derived from an EMBL/GenBank/DDBJ whole genome shotgun (WGS) entry which is preliminary data.</text>
</comment>
<feature type="domain" description="MSP" evidence="3">
    <location>
        <begin position="7"/>
        <end position="125"/>
    </location>
</feature>
<keyword evidence="5" id="KW-1185">Reference proteome</keyword>
<dbReference type="AlphaFoldDB" id="A0A1V9YTG8"/>
<keyword evidence="2" id="KW-0472">Membrane</keyword>
<dbReference type="PROSITE" id="PS50202">
    <property type="entry name" value="MSP"/>
    <property type="match status" value="1"/>
</dbReference>
<sequence length="262" mass="29682">MRSLALDDLLIPSTERVVFHGPRATVAVFTLTSNCPIPVAFLVHAEASDEARYRVMPAQGVLSPDSAVAIHVEISQRSEDLDTTMDIIRVFSTWVEDPKHIQEDDFWEKIDETQTRMHNLAIELDDTPLLPASVSKMVCKIPSVGDTWLNGLSNEYDAEFPKDLAPYMMPADFESAMKLINEALIDHWPCVPCYAVGYGCCICTGGLSLYCSWSQVKEAEDAANRQIQRINRRPCFQDRNITWSLKRIWYTRTSYVEITMLA</sequence>
<evidence type="ECO:0000313" key="4">
    <source>
        <dbReference type="EMBL" id="OQR89055.1"/>
    </source>
</evidence>
<name>A0A1V9YTG8_9STRA</name>
<comment type="subcellular location">
    <subcellularLocation>
        <location evidence="1">Membrane</location>
    </subcellularLocation>
</comment>
<reference evidence="4 5" key="1">
    <citation type="journal article" date="2014" name="Genome Biol. Evol.">
        <title>The secreted proteins of Achlya hypogyna and Thraustotheca clavata identify the ancestral oomycete secretome and reveal gene acquisitions by horizontal gene transfer.</title>
        <authorList>
            <person name="Misner I."/>
            <person name="Blouin N."/>
            <person name="Leonard G."/>
            <person name="Richards T.A."/>
            <person name="Lane C.E."/>
        </authorList>
    </citation>
    <scope>NUCLEOTIDE SEQUENCE [LARGE SCALE GENOMIC DNA]</scope>
    <source>
        <strain evidence="4 5">ATCC 34112</strain>
    </source>
</reference>
<dbReference type="SUPFAM" id="SSF49354">
    <property type="entry name" value="PapD-like"/>
    <property type="match status" value="1"/>
</dbReference>
<organism evidence="4 5">
    <name type="scientific">Thraustotheca clavata</name>
    <dbReference type="NCBI Taxonomy" id="74557"/>
    <lineage>
        <taxon>Eukaryota</taxon>
        <taxon>Sar</taxon>
        <taxon>Stramenopiles</taxon>
        <taxon>Oomycota</taxon>
        <taxon>Saprolegniomycetes</taxon>
        <taxon>Saprolegniales</taxon>
        <taxon>Achlyaceae</taxon>
        <taxon>Thraustotheca</taxon>
    </lineage>
</organism>
<evidence type="ECO:0000256" key="1">
    <source>
        <dbReference type="ARBA" id="ARBA00004370"/>
    </source>
</evidence>
<evidence type="ECO:0000259" key="3">
    <source>
        <dbReference type="PROSITE" id="PS50202"/>
    </source>
</evidence>
<dbReference type="InterPro" id="IPR019383">
    <property type="entry name" value="Golgin_A_7/ERF4"/>
</dbReference>
<gene>
    <name evidence="4" type="ORF">THRCLA_09945</name>
</gene>
<proteinExistence type="predicted"/>